<accession>A0A7X4W678</accession>
<keyword evidence="1 5" id="KW-0963">Cytoplasm</keyword>
<comment type="similarity">
    <text evidence="5 6">Belongs to the XseA family.</text>
</comment>
<dbReference type="InterPro" id="IPR025824">
    <property type="entry name" value="OB-fold_nuc-bd_dom"/>
</dbReference>
<keyword evidence="3 5" id="KW-0378">Hydrolase</keyword>
<dbReference type="PANTHER" id="PTHR30008:SF0">
    <property type="entry name" value="EXODEOXYRIBONUCLEASE 7 LARGE SUBUNIT"/>
    <property type="match status" value="1"/>
</dbReference>
<dbReference type="Pfam" id="PF02601">
    <property type="entry name" value="Exonuc_VII_L"/>
    <property type="match status" value="1"/>
</dbReference>
<evidence type="ECO:0000256" key="2">
    <source>
        <dbReference type="ARBA" id="ARBA00022722"/>
    </source>
</evidence>
<comment type="subunit">
    <text evidence="5">Heterooligomer composed of large and small subunits.</text>
</comment>
<keyword evidence="7" id="KW-0175">Coiled coil</keyword>
<dbReference type="PANTHER" id="PTHR30008">
    <property type="entry name" value="EXODEOXYRIBONUCLEASE 7 LARGE SUBUNIT"/>
    <property type="match status" value="1"/>
</dbReference>
<evidence type="ECO:0000259" key="8">
    <source>
        <dbReference type="Pfam" id="PF02601"/>
    </source>
</evidence>
<evidence type="ECO:0000256" key="6">
    <source>
        <dbReference type="RuleBase" id="RU004355"/>
    </source>
</evidence>
<comment type="catalytic activity">
    <reaction evidence="5 6">
        <text>Exonucleolytic cleavage in either 5'- to 3'- or 3'- to 5'-direction to yield nucleoside 5'-phosphates.</text>
        <dbReference type="EC" id="3.1.11.6"/>
    </reaction>
</comment>
<evidence type="ECO:0000313" key="10">
    <source>
        <dbReference type="EMBL" id="NAW33866.1"/>
    </source>
</evidence>
<comment type="subcellular location">
    <subcellularLocation>
        <location evidence="5 6">Cytoplasm</location>
    </subcellularLocation>
</comment>
<proteinExistence type="inferred from homology"/>
<keyword evidence="2 5" id="KW-0540">Nuclease</keyword>
<keyword evidence="11" id="KW-1185">Reference proteome</keyword>
<dbReference type="GO" id="GO:0006308">
    <property type="term" value="P:DNA catabolic process"/>
    <property type="evidence" value="ECO:0007669"/>
    <property type="project" value="UniProtKB-UniRule"/>
</dbReference>
<comment type="function">
    <text evidence="5">Bidirectionally degrades single-stranded DNA into large acid-insoluble oligonucleotides, which are then degraded further into small acid-soluble oligonucleotides.</text>
</comment>
<dbReference type="RefSeq" id="WP_161431187.1">
    <property type="nucleotide sequence ID" value="NZ_WUTT01000001.1"/>
</dbReference>
<gene>
    <name evidence="5" type="primary">xseA</name>
    <name evidence="10" type="ORF">GRB96_05465</name>
</gene>
<dbReference type="GO" id="GO:0008855">
    <property type="term" value="F:exodeoxyribonuclease VII activity"/>
    <property type="evidence" value="ECO:0007669"/>
    <property type="project" value="UniProtKB-UniRule"/>
</dbReference>
<dbReference type="InterPro" id="IPR020579">
    <property type="entry name" value="Exonuc_VII_lsu_C"/>
</dbReference>
<evidence type="ECO:0000256" key="7">
    <source>
        <dbReference type="SAM" id="Coils"/>
    </source>
</evidence>
<feature type="domain" description="Exonuclease VII large subunit C-terminal" evidence="8">
    <location>
        <begin position="128"/>
        <end position="439"/>
    </location>
</feature>
<dbReference type="GO" id="GO:0005737">
    <property type="term" value="C:cytoplasm"/>
    <property type="evidence" value="ECO:0007669"/>
    <property type="project" value="UniProtKB-SubCell"/>
</dbReference>
<comment type="caution">
    <text evidence="10">The sequence shown here is derived from an EMBL/GenBank/DDBJ whole genome shotgun (WGS) entry which is preliminary data.</text>
</comment>
<dbReference type="GO" id="GO:0003676">
    <property type="term" value="F:nucleic acid binding"/>
    <property type="evidence" value="ECO:0007669"/>
    <property type="project" value="InterPro"/>
</dbReference>
<dbReference type="CDD" id="cd04489">
    <property type="entry name" value="ExoVII_LU_OBF"/>
    <property type="match status" value="1"/>
</dbReference>
<evidence type="ECO:0000256" key="1">
    <source>
        <dbReference type="ARBA" id="ARBA00022490"/>
    </source>
</evidence>
<dbReference type="Pfam" id="PF13742">
    <property type="entry name" value="tRNA_anti_2"/>
    <property type="match status" value="1"/>
</dbReference>
<evidence type="ECO:0000313" key="11">
    <source>
        <dbReference type="Proteomes" id="UP000487929"/>
    </source>
</evidence>
<protein>
    <recommendedName>
        <fullName evidence="5">Exodeoxyribonuclease 7 large subunit</fullName>
        <ecNumber evidence="5">3.1.11.6</ecNumber>
    </recommendedName>
    <alternativeName>
        <fullName evidence="5">Exodeoxyribonuclease VII large subunit</fullName>
        <shortName evidence="5">Exonuclease VII large subunit</shortName>
    </alternativeName>
</protein>
<dbReference type="HAMAP" id="MF_00378">
    <property type="entry name" value="Exonuc_7_L"/>
    <property type="match status" value="1"/>
</dbReference>
<dbReference type="GO" id="GO:0009318">
    <property type="term" value="C:exodeoxyribonuclease VII complex"/>
    <property type="evidence" value="ECO:0007669"/>
    <property type="project" value="UniProtKB-UniRule"/>
</dbReference>
<dbReference type="NCBIfam" id="TIGR00237">
    <property type="entry name" value="xseA"/>
    <property type="match status" value="1"/>
</dbReference>
<keyword evidence="4 5" id="KW-0269">Exonuclease</keyword>
<dbReference type="EMBL" id="WUTT01000001">
    <property type="protein sequence ID" value="NAW33866.1"/>
    <property type="molecule type" value="Genomic_DNA"/>
</dbReference>
<reference evidence="10 11" key="1">
    <citation type="submission" date="2019-12" db="EMBL/GenBank/DDBJ databases">
        <title>Draft genome sequencing of Halomonas alimentaria DSM 15356.</title>
        <authorList>
            <person name="Pandiyan K."/>
            <person name="Kushwaha P."/>
            <person name="Gowdham M."/>
            <person name="Chakdar H."/>
            <person name="Singh A."/>
            <person name="Kumar M."/>
            <person name="Saxena A.K."/>
        </authorList>
    </citation>
    <scope>NUCLEOTIDE SEQUENCE [LARGE SCALE GENOMIC DNA]</scope>
    <source>
        <strain evidence="10 11">DSM 15356</strain>
    </source>
</reference>
<name>A0A7X4W678_9GAMM</name>
<dbReference type="Proteomes" id="UP000487929">
    <property type="component" value="Unassembled WGS sequence"/>
</dbReference>
<evidence type="ECO:0000256" key="3">
    <source>
        <dbReference type="ARBA" id="ARBA00022801"/>
    </source>
</evidence>
<organism evidence="10 11">
    <name type="scientific">Halomonas alimentaria</name>
    <dbReference type="NCBI Taxonomy" id="147248"/>
    <lineage>
        <taxon>Bacteria</taxon>
        <taxon>Pseudomonadati</taxon>
        <taxon>Pseudomonadota</taxon>
        <taxon>Gammaproteobacteria</taxon>
        <taxon>Oceanospirillales</taxon>
        <taxon>Halomonadaceae</taxon>
        <taxon>Halomonas</taxon>
    </lineage>
</organism>
<dbReference type="AlphaFoldDB" id="A0A7X4W678"/>
<evidence type="ECO:0000256" key="4">
    <source>
        <dbReference type="ARBA" id="ARBA00022839"/>
    </source>
</evidence>
<feature type="coiled-coil region" evidence="7">
    <location>
        <begin position="268"/>
        <end position="346"/>
    </location>
</feature>
<dbReference type="InterPro" id="IPR003753">
    <property type="entry name" value="Exonuc_VII_L"/>
</dbReference>
<sequence>MHRPDAPPLSVSELNRSARQLLEGRFGEVWVEGELSGVSRPSSGHVYFTLKDEQAQLRAALFRNRARFVGAPMRDGDRVKVRGRLSIFEPRGDYQLIAEAVQATGVGELLAAFERLKARLSAEGVFANARPLPCPPRHLLVVTSPSGAAIRDVLAVLAARWPMVNVTLIPVAVQGREAVPAMISALGLLNRQSSLDPGRDAILLTRGGGSLEDLWAFNYEHLARAIFHSRLPVMSAVGHEVDVTLADFAADARAPTPSAAAERLVPDRRELTQRLEARESRLQRAVQARLDAEGQRLDHLRARLRHPGEGLERQRQALAQLTGRLTRAIQARLAEARRRQSQLERRLAAHPPGRQLTLAERRLEAARQRLATAAPRELARHRERLAGVARELQAVSPLAVLGRGYAILEDEQGRVVRRADDTAPGDRLAARLGEGRLTLEVLRCDTKPQAREQSS</sequence>
<dbReference type="EC" id="3.1.11.6" evidence="5"/>
<feature type="domain" description="OB-fold nucleic acid binding" evidence="9">
    <location>
        <begin position="9"/>
        <end position="101"/>
    </location>
</feature>
<evidence type="ECO:0000259" key="9">
    <source>
        <dbReference type="Pfam" id="PF13742"/>
    </source>
</evidence>
<evidence type="ECO:0000256" key="5">
    <source>
        <dbReference type="HAMAP-Rule" id="MF_00378"/>
    </source>
</evidence>
<dbReference type="OrthoDB" id="9802795at2"/>